<dbReference type="EMBL" id="CP053840">
    <property type="protein sequence ID" value="QKF68528.1"/>
    <property type="molecule type" value="Genomic_DNA"/>
</dbReference>
<reference evidence="1 2" key="1">
    <citation type="submission" date="2020-05" db="EMBL/GenBank/DDBJ databases">
        <title>Complete genome sequencing of Campylobacter and Arcobacter type strains.</title>
        <authorList>
            <person name="Miller W.G."/>
            <person name="Yee E."/>
        </authorList>
    </citation>
    <scope>NUCLEOTIDE SEQUENCE [LARGE SCALE GENOMIC DNA]</scope>
    <source>
        <strain evidence="1 2">LMG 26156</strain>
    </source>
</reference>
<dbReference type="Proteomes" id="UP000503482">
    <property type="component" value="Chromosome"/>
</dbReference>
<evidence type="ECO:0000313" key="2">
    <source>
        <dbReference type="Proteomes" id="UP000503482"/>
    </source>
</evidence>
<dbReference type="AlphaFoldDB" id="A0AAE7E4P4"/>
<dbReference type="RefSeq" id="WP_128360347.1">
    <property type="nucleotide sequence ID" value="NZ_CP053840.1"/>
</dbReference>
<sequence>MFNGKNPEDLKNSSPHSGYVCVIGCGNDGTTPPKDFYYDVTSKDKQILLQDYYKSINTDPSYSNVYHPENITKEEKK</sequence>
<organism evidence="1 2">
    <name type="scientific">Arcobacter venerupis</name>
    <dbReference type="NCBI Taxonomy" id="1054033"/>
    <lineage>
        <taxon>Bacteria</taxon>
        <taxon>Pseudomonadati</taxon>
        <taxon>Campylobacterota</taxon>
        <taxon>Epsilonproteobacteria</taxon>
        <taxon>Campylobacterales</taxon>
        <taxon>Arcobacteraceae</taxon>
        <taxon>Arcobacter</taxon>
    </lineage>
</organism>
<keyword evidence="2" id="KW-1185">Reference proteome</keyword>
<gene>
    <name evidence="1" type="ORF">AVENP_3065</name>
</gene>
<proteinExistence type="predicted"/>
<dbReference type="KEGG" id="avp:AVENP_3065"/>
<name>A0AAE7E4P4_9BACT</name>
<accession>A0AAE7E4P4</accession>
<evidence type="ECO:0000313" key="1">
    <source>
        <dbReference type="EMBL" id="QKF68528.1"/>
    </source>
</evidence>
<protein>
    <submittedName>
        <fullName evidence="1">Uncharacterized protein</fullName>
    </submittedName>
</protein>